<name>A0ABS7CDP1_9BACL</name>
<dbReference type="Pfam" id="PF00877">
    <property type="entry name" value="NLPC_P60"/>
    <property type="match status" value="1"/>
</dbReference>
<keyword evidence="3" id="KW-0378">Hydrolase</keyword>
<evidence type="ECO:0000256" key="4">
    <source>
        <dbReference type="ARBA" id="ARBA00022807"/>
    </source>
</evidence>
<dbReference type="PROSITE" id="PS51935">
    <property type="entry name" value="NLPC_P60"/>
    <property type="match status" value="1"/>
</dbReference>
<dbReference type="PANTHER" id="PTHR47053:SF1">
    <property type="entry name" value="MUREIN DD-ENDOPEPTIDASE MEPH-RELATED"/>
    <property type="match status" value="1"/>
</dbReference>
<dbReference type="Proteomes" id="UP001519887">
    <property type="component" value="Unassembled WGS sequence"/>
</dbReference>
<comment type="similarity">
    <text evidence="1">Belongs to the peptidase C40 family.</text>
</comment>
<dbReference type="InterPro" id="IPR038765">
    <property type="entry name" value="Papain-like_cys_pep_sf"/>
</dbReference>
<accession>A0ABS7CDP1</accession>
<dbReference type="PANTHER" id="PTHR47053">
    <property type="entry name" value="MUREIN DD-ENDOPEPTIDASE MEPH-RELATED"/>
    <property type="match status" value="1"/>
</dbReference>
<proteinExistence type="inferred from homology"/>
<dbReference type="EMBL" id="JAHZIK010001457">
    <property type="protein sequence ID" value="MBW7459045.1"/>
    <property type="molecule type" value="Genomic_DNA"/>
</dbReference>
<comment type="caution">
    <text evidence="6">The sequence shown here is derived from an EMBL/GenBank/DDBJ whole genome shotgun (WGS) entry which is preliminary data.</text>
</comment>
<feature type="domain" description="NlpC/P60" evidence="5">
    <location>
        <begin position="47"/>
        <end position="169"/>
    </location>
</feature>
<reference evidence="6 7" key="1">
    <citation type="submission" date="2021-07" db="EMBL/GenBank/DDBJ databases">
        <title>Paenibacillus radiodurans sp. nov., isolated from the southeastern edge of Tengger Desert.</title>
        <authorList>
            <person name="Zhang G."/>
        </authorList>
    </citation>
    <scope>NUCLEOTIDE SEQUENCE [LARGE SCALE GENOMIC DNA]</scope>
    <source>
        <strain evidence="6 7">CCM 7311</strain>
    </source>
</reference>
<evidence type="ECO:0000256" key="3">
    <source>
        <dbReference type="ARBA" id="ARBA00022801"/>
    </source>
</evidence>
<sequence length="192" mass="20345">MSEGIIGSLQPNPTANLAGNRKGSHFLKKVSALLIGLALVLLFQVGSALADSKMDGVISDVIGTPYRTAGTTTKGFDCSGFTMYVFDKLGVSISHSSSAQSKLGKKVVKDDLIAGDLVFFNTNGRGISHVGIYVGDGKFAHSSSSKGVTISSLSDSYYVKRYVTARRVMSPETFEKYADEPSDELVDSEDAG</sequence>
<dbReference type="InterPro" id="IPR000064">
    <property type="entry name" value="NLP_P60_dom"/>
</dbReference>
<dbReference type="SUPFAM" id="SSF54001">
    <property type="entry name" value="Cysteine proteinases"/>
    <property type="match status" value="1"/>
</dbReference>
<dbReference type="Gene3D" id="3.90.1720.10">
    <property type="entry name" value="endopeptidase domain like (from Nostoc punctiforme)"/>
    <property type="match status" value="1"/>
</dbReference>
<evidence type="ECO:0000313" key="6">
    <source>
        <dbReference type="EMBL" id="MBW7459045.1"/>
    </source>
</evidence>
<organism evidence="6 7">
    <name type="scientific">Paenibacillus sepulcri</name>
    <dbReference type="NCBI Taxonomy" id="359917"/>
    <lineage>
        <taxon>Bacteria</taxon>
        <taxon>Bacillati</taxon>
        <taxon>Bacillota</taxon>
        <taxon>Bacilli</taxon>
        <taxon>Bacillales</taxon>
        <taxon>Paenibacillaceae</taxon>
        <taxon>Paenibacillus</taxon>
    </lineage>
</organism>
<keyword evidence="2" id="KW-0645">Protease</keyword>
<evidence type="ECO:0000256" key="1">
    <source>
        <dbReference type="ARBA" id="ARBA00007074"/>
    </source>
</evidence>
<dbReference type="InterPro" id="IPR051202">
    <property type="entry name" value="Peptidase_C40"/>
</dbReference>
<keyword evidence="4" id="KW-0788">Thiol protease</keyword>
<keyword evidence="7" id="KW-1185">Reference proteome</keyword>
<protein>
    <submittedName>
        <fullName evidence="6">C40 family peptidase</fullName>
    </submittedName>
</protein>
<evidence type="ECO:0000259" key="5">
    <source>
        <dbReference type="PROSITE" id="PS51935"/>
    </source>
</evidence>
<evidence type="ECO:0000256" key="2">
    <source>
        <dbReference type="ARBA" id="ARBA00022670"/>
    </source>
</evidence>
<evidence type="ECO:0000313" key="7">
    <source>
        <dbReference type="Proteomes" id="UP001519887"/>
    </source>
</evidence>
<gene>
    <name evidence="6" type="ORF">K0U00_33845</name>
</gene>